<accession>A0ABU5U497</accession>
<dbReference type="Gene3D" id="3.30.530.20">
    <property type="match status" value="1"/>
</dbReference>
<comment type="caution">
    <text evidence="1">The sequence shown here is derived from an EMBL/GenBank/DDBJ whole genome shotgun (WGS) entry which is preliminary data.</text>
</comment>
<proteinExistence type="predicted"/>
<name>A0ABU5U497_9CYAN</name>
<dbReference type="CDD" id="cd07822">
    <property type="entry name" value="SRPBCC_4"/>
    <property type="match status" value="1"/>
</dbReference>
<keyword evidence="2" id="KW-1185">Reference proteome</keyword>
<dbReference type="PANTHER" id="PTHR36166">
    <property type="entry name" value="CHROMOSOME 9, WHOLE GENOME SHOTGUN SEQUENCE"/>
    <property type="match status" value="1"/>
</dbReference>
<evidence type="ECO:0000313" key="2">
    <source>
        <dbReference type="Proteomes" id="UP001301728"/>
    </source>
</evidence>
<sequence>MIERKIKNSSIPAFSFLILNDMSTIYTEIEINASKQRVWQALYQKEDWVEWNSFLFDRDSSLPFEVNQILRLSVWRSPADEDTEFQAIVKVVQPAVCLSWVCEIPGFRGEYWFELQEIGEGRTKYIHREEFSGWISRVFLPFIREDEKRGMDRMARELKGYVEKLKVL</sequence>
<reference evidence="1 2" key="1">
    <citation type="submission" date="2023-12" db="EMBL/GenBank/DDBJ databases">
        <title>Baltic Sea Cyanobacteria.</title>
        <authorList>
            <person name="Delbaje E."/>
            <person name="Fewer D.P."/>
            <person name="Shishido T.K."/>
        </authorList>
    </citation>
    <scope>NUCLEOTIDE SEQUENCE [LARGE SCALE GENOMIC DNA]</scope>
    <source>
        <strain evidence="1 2">CCNP 1315</strain>
    </source>
</reference>
<dbReference type="InterPro" id="IPR023393">
    <property type="entry name" value="START-like_dom_sf"/>
</dbReference>
<dbReference type="PANTHER" id="PTHR36166:SF1">
    <property type="entry name" value="SRPBCC DOMAIN-CONTAINING PROTEIN"/>
    <property type="match status" value="1"/>
</dbReference>
<organism evidence="1 2">
    <name type="scientific">Limnoraphis robusta CCNP1315</name>
    <dbReference type="NCBI Taxonomy" id="3110306"/>
    <lineage>
        <taxon>Bacteria</taxon>
        <taxon>Bacillati</taxon>
        <taxon>Cyanobacteriota</taxon>
        <taxon>Cyanophyceae</taxon>
        <taxon>Oscillatoriophycideae</taxon>
        <taxon>Oscillatoriales</taxon>
        <taxon>Sirenicapillariaceae</taxon>
        <taxon>Limnoraphis</taxon>
    </lineage>
</organism>
<dbReference type="SUPFAM" id="SSF55961">
    <property type="entry name" value="Bet v1-like"/>
    <property type="match status" value="1"/>
</dbReference>
<evidence type="ECO:0000313" key="1">
    <source>
        <dbReference type="EMBL" id="MEA5521736.1"/>
    </source>
</evidence>
<dbReference type="EMBL" id="JAYGHT010000137">
    <property type="protein sequence ID" value="MEA5521736.1"/>
    <property type="molecule type" value="Genomic_DNA"/>
</dbReference>
<gene>
    <name evidence="1" type="ORF">VB854_22615</name>
</gene>
<protein>
    <submittedName>
        <fullName evidence="1">SRPBCC domain-containing protein</fullName>
    </submittedName>
</protein>
<dbReference type="Proteomes" id="UP001301728">
    <property type="component" value="Unassembled WGS sequence"/>
</dbReference>
<dbReference type="RefSeq" id="WP_235441115.1">
    <property type="nucleotide sequence ID" value="NZ_JAYGHT010000137.1"/>
</dbReference>